<accession>A0A1G6QHL2</accession>
<dbReference type="AlphaFoldDB" id="A0A1G6QHL2"/>
<reference evidence="1 2" key="1">
    <citation type="submission" date="2016-09" db="EMBL/GenBank/DDBJ databases">
        <authorList>
            <person name="Capua I."/>
            <person name="De Benedictis P."/>
            <person name="Joannis T."/>
            <person name="Lombin L.H."/>
            <person name="Cattoli G."/>
        </authorList>
    </citation>
    <scope>NUCLEOTIDE SEQUENCE [LARGE SCALE GENOMIC DNA]</scope>
    <source>
        <strain evidence="1 2">A7P-90m</strain>
    </source>
</reference>
<dbReference type="RefSeq" id="WP_092439976.1">
    <property type="nucleotide sequence ID" value="NZ_FMYP01000061.1"/>
</dbReference>
<sequence length="375" mass="42518">MILLSRAKLSVLAGLFFFFNLIPFIGSAQEKEGGIPPSDSGSVFLELQSRGFFQNYEYFNKIKEGTTLPGVWLQPMISYRPTQGLNVRAGVHLLNYSGRDTLAKIQPLLSVSMKLRPDIKVILGSFYTLDRHKLEQPLLKEELLYTKAVENGVQMKIEREKLWADFWISWESFILPNDPFQERFLAGISLQIPLFTTNDFSLELPFQQTFYHRGGQNIAIDTTLLTLYNLATGLTCKYKQFGLTIMDMTFKDLSPQKQQAFEKGSALFVKGFYNTKGVTLNLGYWHGHKFMSAKGEELFMSAIPEVNTITYPTIEVIFGKCTVLREIKGVGRLGFEAGVFQNLALHGLDYYYGLTISLGQEFFLGKVRATPLPTK</sequence>
<dbReference type="OrthoDB" id="1111796at2"/>
<proteinExistence type="predicted"/>
<evidence type="ECO:0000313" key="1">
    <source>
        <dbReference type="EMBL" id="SDC91414.1"/>
    </source>
</evidence>
<gene>
    <name evidence="1" type="ORF">SAMN05216323_10614</name>
</gene>
<name>A0A1G6QHL2_9BACT</name>
<organism evidence="1 2">
    <name type="scientific">Williamwhitmania taraxaci</name>
    <dbReference type="NCBI Taxonomy" id="1640674"/>
    <lineage>
        <taxon>Bacteria</taxon>
        <taxon>Pseudomonadati</taxon>
        <taxon>Bacteroidota</taxon>
        <taxon>Bacteroidia</taxon>
        <taxon>Bacteroidales</taxon>
        <taxon>Williamwhitmaniaceae</taxon>
        <taxon>Williamwhitmania</taxon>
    </lineage>
</organism>
<dbReference type="STRING" id="1640674.SAMN05216323_10614"/>
<evidence type="ECO:0000313" key="2">
    <source>
        <dbReference type="Proteomes" id="UP000199452"/>
    </source>
</evidence>
<protein>
    <submittedName>
        <fullName evidence="1">Uncharacterized protein</fullName>
    </submittedName>
</protein>
<dbReference type="EMBL" id="FMYP01000061">
    <property type="protein sequence ID" value="SDC91414.1"/>
    <property type="molecule type" value="Genomic_DNA"/>
</dbReference>
<dbReference type="Proteomes" id="UP000199452">
    <property type="component" value="Unassembled WGS sequence"/>
</dbReference>
<keyword evidence="2" id="KW-1185">Reference proteome</keyword>